<sequence>MVPAIFISLPRRWMRWDGEPLGWPILFILVAADSERTVAVLRLIWTVSVRVRTIMRRYMPTNIALDALRSRRGLKWGIPAMLLAIPYLYAASLLMALIHGGAPRWLFAVTVILIWDSFKFIAMGPVSLVALLRVRAAESRERRALRRPVGPLVRL</sequence>
<evidence type="ECO:0000256" key="1">
    <source>
        <dbReference type="SAM" id="Phobius"/>
    </source>
</evidence>
<evidence type="ECO:0000313" key="3">
    <source>
        <dbReference type="Proteomes" id="UP000198815"/>
    </source>
</evidence>
<dbReference type="AlphaFoldDB" id="A0A1H9SRG5"/>
<evidence type="ECO:0008006" key="4">
    <source>
        <dbReference type="Google" id="ProtNLM"/>
    </source>
</evidence>
<keyword evidence="1" id="KW-0812">Transmembrane</keyword>
<dbReference type="STRING" id="64702.SAMN05443377_11521"/>
<keyword evidence="1" id="KW-1133">Transmembrane helix</keyword>
<reference evidence="2 3" key="1">
    <citation type="submission" date="2016-10" db="EMBL/GenBank/DDBJ databases">
        <authorList>
            <person name="de Groot N.N."/>
        </authorList>
    </citation>
    <scope>NUCLEOTIDE SEQUENCE [LARGE SCALE GENOMIC DNA]</scope>
    <source>
        <strain evidence="2 3">DSM 16859</strain>
    </source>
</reference>
<name>A0A1H9SRG5_9ACTN</name>
<keyword evidence="1" id="KW-0472">Membrane</keyword>
<gene>
    <name evidence="2" type="ORF">SAMN05443377_11521</name>
</gene>
<protein>
    <recommendedName>
        <fullName evidence="4">Sulfate permease</fullName>
    </recommendedName>
</protein>
<dbReference type="Proteomes" id="UP000198815">
    <property type="component" value="Unassembled WGS sequence"/>
</dbReference>
<feature type="transmembrane region" description="Helical" evidence="1">
    <location>
        <begin position="105"/>
        <end position="132"/>
    </location>
</feature>
<feature type="transmembrane region" description="Helical" evidence="1">
    <location>
        <begin position="21"/>
        <end position="45"/>
    </location>
</feature>
<evidence type="ECO:0000313" key="2">
    <source>
        <dbReference type="EMBL" id="SER87405.1"/>
    </source>
</evidence>
<dbReference type="EMBL" id="FOGZ01000015">
    <property type="protein sequence ID" value="SER87405.1"/>
    <property type="molecule type" value="Genomic_DNA"/>
</dbReference>
<keyword evidence="3" id="KW-1185">Reference proteome</keyword>
<dbReference type="RefSeq" id="WP_236082492.1">
    <property type="nucleotide sequence ID" value="NZ_FOGZ01000015.1"/>
</dbReference>
<proteinExistence type="predicted"/>
<accession>A0A1H9SRG5</accession>
<organism evidence="2 3">
    <name type="scientific">Propionibacterium cyclohexanicum</name>
    <dbReference type="NCBI Taxonomy" id="64702"/>
    <lineage>
        <taxon>Bacteria</taxon>
        <taxon>Bacillati</taxon>
        <taxon>Actinomycetota</taxon>
        <taxon>Actinomycetes</taxon>
        <taxon>Propionibacteriales</taxon>
        <taxon>Propionibacteriaceae</taxon>
        <taxon>Propionibacterium</taxon>
    </lineage>
</organism>
<feature type="transmembrane region" description="Helical" evidence="1">
    <location>
        <begin position="78"/>
        <end position="99"/>
    </location>
</feature>